<accession>W7YGD6</accession>
<evidence type="ECO:0000313" key="3">
    <source>
        <dbReference type="Proteomes" id="UP000019402"/>
    </source>
</evidence>
<name>W7YGD6_9BACT</name>
<reference evidence="2 3" key="1">
    <citation type="journal article" date="2014" name="Genome Announc.">
        <title>Draft Genome Sequence of Cytophaga fermentans JCM 21142T, a Facultative Anaerobe Isolated from Marine Mud.</title>
        <authorList>
            <person name="Starns D."/>
            <person name="Oshima K."/>
            <person name="Suda W."/>
            <person name="Iino T."/>
            <person name="Yuki M."/>
            <person name="Inoue J."/>
            <person name="Kitamura K."/>
            <person name="Iida T."/>
            <person name="Darby A."/>
            <person name="Hattori M."/>
            <person name="Ohkuma M."/>
        </authorList>
    </citation>
    <scope>NUCLEOTIDE SEQUENCE [LARGE SCALE GENOMIC DNA]</scope>
    <source>
        <strain evidence="2 3">JCM 21142</strain>
    </source>
</reference>
<sequence>MNNSSICSVLDTKVRIFNFFAFLFFGGLAVLFLYYKTLGGIGFAMASGFFGLMQGLISIFLVCLSLLGTYVLCKNRGGRAKLILALVSVLLFAFALNQAIIWKFKYDEGLFFGGDVLTKLSVDDMLYFTLYYFITFFQWLFGIVLSLSFMISSVNGESTANYLNRAHLFSLLKPFVFSVFCVFLFFHLWT</sequence>
<feature type="transmembrane region" description="Helical" evidence="1">
    <location>
        <begin position="130"/>
        <end position="151"/>
    </location>
</feature>
<protein>
    <submittedName>
        <fullName evidence="2">Uncharacterized protein</fullName>
    </submittedName>
</protein>
<keyword evidence="1" id="KW-0812">Transmembrane</keyword>
<keyword evidence="3" id="KW-1185">Reference proteome</keyword>
<dbReference type="AlphaFoldDB" id="W7YGD6"/>
<dbReference type="EMBL" id="BAMD01000002">
    <property type="protein sequence ID" value="GAF01664.1"/>
    <property type="molecule type" value="Genomic_DNA"/>
</dbReference>
<proteinExistence type="predicted"/>
<comment type="caution">
    <text evidence="2">The sequence shown here is derived from an EMBL/GenBank/DDBJ whole genome shotgun (WGS) entry which is preliminary data.</text>
</comment>
<feature type="transmembrane region" description="Helical" evidence="1">
    <location>
        <begin position="171"/>
        <end position="189"/>
    </location>
</feature>
<keyword evidence="1" id="KW-1133">Transmembrane helix</keyword>
<feature type="transmembrane region" description="Helical" evidence="1">
    <location>
        <begin position="41"/>
        <end position="70"/>
    </location>
</feature>
<organism evidence="2 3">
    <name type="scientific">Saccharicrinis fermentans DSM 9555 = JCM 21142</name>
    <dbReference type="NCBI Taxonomy" id="869213"/>
    <lineage>
        <taxon>Bacteria</taxon>
        <taxon>Pseudomonadati</taxon>
        <taxon>Bacteroidota</taxon>
        <taxon>Bacteroidia</taxon>
        <taxon>Marinilabiliales</taxon>
        <taxon>Marinilabiliaceae</taxon>
        <taxon>Saccharicrinis</taxon>
    </lineage>
</organism>
<gene>
    <name evidence="2" type="ORF">JCM21142_278</name>
</gene>
<feature type="transmembrane region" description="Helical" evidence="1">
    <location>
        <begin position="16"/>
        <end position="35"/>
    </location>
</feature>
<feature type="transmembrane region" description="Helical" evidence="1">
    <location>
        <begin position="82"/>
        <end position="102"/>
    </location>
</feature>
<dbReference type="Proteomes" id="UP000019402">
    <property type="component" value="Unassembled WGS sequence"/>
</dbReference>
<keyword evidence="1" id="KW-0472">Membrane</keyword>
<evidence type="ECO:0000256" key="1">
    <source>
        <dbReference type="SAM" id="Phobius"/>
    </source>
</evidence>
<evidence type="ECO:0000313" key="2">
    <source>
        <dbReference type="EMBL" id="GAF01664.1"/>
    </source>
</evidence>
<dbReference type="RefSeq" id="WP_027472668.1">
    <property type="nucleotide sequence ID" value="NZ_BAMD01000002.1"/>
</dbReference>